<evidence type="ECO:0000256" key="2">
    <source>
        <dbReference type="ARBA" id="ARBA00001936"/>
    </source>
</evidence>
<dbReference type="GO" id="GO:0006007">
    <property type="term" value="P:glucose catabolic process"/>
    <property type="evidence" value="ECO:0007669"/>
    <property type="project" value="InterPro"/>
</dbReference>
<accession>A0A915TY13</accession>
<dbReference type="GO" id="GO:0004619">
    <property type="term" value="F:phosphoglycerate mutase activity"/>
    <property type="evidence" value="ECO:0007669"/>
    <property type="project" value="UniProtKB-UniRule"/>
</dbReference>
<keyword evidence="6" id="KW-0479">Metal-binding</keyword>
<evidence type="ECO:0000256" key="6">
    <source>
        <dbReference type="ARBA" id="ARBA00022723"/>
    </source>
</evidence>
<sequence>MTHAPLILAILDGWGIGEPVPTNAVYVADTPNMDQWTREFPSTTLVAHNGMVGLPEGQMGNSEVGHLNIGAGRIVYQDYTRINLAIEKGEFFDNPALGKVMDRVKERGTALHLFGLLSDGGVHSHIRHLFALLEMARRRGLERVYIHAFMDGRDTPPSSGIDYMRQLARELDRLGCGQVATISGRYYAMDRDTRWDRVEKAWQAMVEGKGIQATDPVQAIRDAYGRGETDEFILPTVLVDTRGTPVGTVGDGDGIIFYNFRADRARELCRAFIWPDFDGFPVDHRPRVELVTMTEYDGEFDLPVAFPPLTLTHILGEEVSLHNMRQLRIAETEKYAHVTYFFNGGREEPFAGEDRILVDSPREVATYDLKPEMSAAEVTDRLLAALDESEAAGKPYDLVVLNFANGDMVGHTGVLPAAVKACETVDRCLGRIREWMKARAGSCWSPPIMAMPRSWWTRKPVNPTPPILSIRCRLFWSVTPTGDGVLSMAAHSRTSPPPSWRSLICPGRTRWKGRVSFVTDRPGITSSFVPLVAKVTDAAILSSHNKNFYNRAE</sequence>
<dbReference type="GO" id="GO:0030145">
    <property type="term" value="F:manganese ion binding"/>
    <property type="evidence" value="ECO:0007669"/>
    <property type="project" value="InterPro"/>
</dbReference>
<comment type="pathway">
    <text evidence="3 11">Carbohydrate degradation; glycolysis; pyruvate from D-glyceraldehyde 3-phosphate: step 3/5.</text>
</comment>
<protein>
    <recommendedName>
        <fullName evidence="10 11">2,3-bisphosphoglycerate-independent phosphoglycerate mutase</fullName>
        <shortName evidence="11">BPG-independent PGAM</shortName>
        <shortName evidence="11">Phosphoglyceromutase</shortName>
        <shortName evidence="11">iPGM</shortName>
        <ecNumber evidence="5 11">5.4.2.12</ecNumber>
    </recommendedName>
</protein>
<dbReference type="AlphaFoldDB" id="A0A915TY13"/>
<evidence type="ECO:0000259" key="12">
    <source>
        <dbReference type="Pfam" id="PF01676"/>
    </source>
</evidence>
<feature type="active site" description="Phosphoserine intermediate" evidence="11">
    <location>
        <position position="62"/>
    </location>
</feature>
<feature type="binding site" evidence="11">
    <location>
        <position position="185"/>
    </location>
    <ligand>
        <name>substrate</name>
    </ligand>
</feature>
<evidence type="ECO:0000256" key="10">
    <source>
        <dbReference type="ARBA" id="ARBA00071648"/>
    </source>
</evidence>
<dbReference type="InterPro" id="IPR017850">
    <property type="entry name" value="Alkaline_phosphatase_core_sf"/>
</dbReference>
<dbReference type="EMBL" id="AP024233">
    <property type="protein sequence ID" value="BCO08093.1"/>
    <property type="molecule type" value="Genomic_DNA"/>
</dbReference>
<dbReference type="Gene3D" id="3.40.1450.10">
    <property type="entry name" value="BPG-independent phosphoglycerate mutase, domain B"/>
    <property type="match status" value="1"/>
</dbReference>
<feature type="binding site" evidence="11">
    <location>
        <begin position="261"/>
        <end position="264"/>
    </location>
    <ligand>
        <name>substrate</name>
    </ligand>
</feature>
<feature type="domain" description="Metalloenzyme" evidence="12">
    <location>
        <begin position="5"/>
        <end position="437"/>
    </location>
</feature>
<dbReference type="InterPro" id="IPR011258">
    <property type="entry name" value="BPG-indep_PGM_N"/>
</dbReference>
<dbReference type="Pfam" id="PF01676">
    <property type="entry name" value="Metalloenzyme"/>
    <property type="match status" value="1"/>
</dbReference>
<name>A0A915TY13_9BACT</name>
<gene>
    <name evidence="11 14" type="primary">gpmI</name>
    <name evidence="14" type="ORF">GF1_04690</name>
</gene>
<dbReference type="SUPFAM" id="SSF64158">
    <property type="entry name" value="2,3-Bisphosphoglycerate-independent phosphoglycerate mutase, substrate-binding domain"/>
    <property type="match status" value="1"/>
</dbReference>
<dbReference type="InterPro" id="IPR005995">
    <property type="entry name" value="Pgm_bpd_ind"/>
</dbReference>
<evidence type="ECO:0000256" key="1">
    <source>
        <dbReference type="ARBA" id="ARBA00000370"/>
    </source>
</evidence>
<keyword evidence="8" id="KW-0464">Manganese</keyword>
<evidence type="ECO:0000256" key="5">
    <source>
        <dbReference type="ARBA" id="ARBA00012026"/>
    </source>
</evidence>
<dbReference type="HAMAP" id="MF_01038">
    <property type="entry name" value="GpmI"/>
    <property type="match status" value="1"/>
</dbReference>
<dbReference type="Pfam" id="PF06415">
    <property type="entry name" value="iPGM_N"/>
    <property type="match status" value="1"/>
</dbReference>
<dbReference type="KEGG" id="ddu:GF1_04690"/>
<comment type="function">
    <text evidence="11">Catalyzes the interconversion of 2-phosphoglycerate and 3-phosphoglycerate.</text>
</comment>
<keyword evidence="15" id="KW-1185">Reference proteome</keyword>
<organism evidence="14 15">
    <name type="scientific">Desulfolithobacter dissulfuricans</name>
    <dbReference type="NCBI Taxonomy" id="2795293"/>
    <lineage>
        <taxon>Bacteria</taxon>
        <taxon>Pseudomonadati</taxon>
        <taxon>Thermodesulfobacteriota</taxon>
        <taxon>Desulfobulbia</taxon>
        <taxon>Desulfobulbales</taxon>
        <taxon>Desulfobulbaceae</taxon>
        <taxon>Desulfolithobacter</taxon>
    </lineage>
</organism>
<feature type="binding site" evidence="11">
    <location>
        <begin position="153"/>
        <end position="154"/>
    </location>
    <ligand>
        <name>substrate</name>
    </ligand>
</feature>
<dbReference type="PANTHER" id="PTHR31637">
    <property type="entry name" value="2,3-BISPHOSPHOGLYCERATE-INDEPENDENT PHOSPHOGLYCERATE MUTASE"/>
    <property type="match status" value="1"/>
</dbReference>
<dbReference type="EC" id="5.4.2.12" evidence="5 11"/>
<feature type="binding site" evidence="11">
    <location>
        <position position="123"/>
    </location>
    <ligand>
        <name>substrate</name>
    </ligand>
</feature>
<dbReference type="CDD" id="cd16010">
    <property type="entry name" value="iPGM"/>
    <property type="match status" value="1"/>
</dbReference>
<feature type="binding site" evidence="11">
    <location>
        <position position="334"/>
    </location>
    <ligand>
        <name>substrate</name>
    </ligand>
</feature>
<comment type="caution">
    <text evidence="11">Lacks conserved residue(s) required for the propagation of feature annotation.</text>
</comment>
<comment type="subunit">
    <text evidence="11">Monomer.</text>
</comment>
<dbReference type="Proteomes" id="UP001063350">
    <property type="component" value="Chromosome"/>
</dbReference>
<feature type="domain" description="BPG-independent PGAM N-terminal" evidence="13">
    <location>
        <begin position="82"/>
        <end position="297"/>
    </location>
</feature>
<dbReference type="PANTHER" id="PTHR31637:SF0">
    <property type="entry name" value="2,3-BISPHOSPHOGLYCERATE-INDEPENDENT PHOSPHOGLYCERATE MUTASE"/>
    <property type="match status" value="1"/>
</dbReference>
<comment type="cofactor">
    <cofactor evidence="2">
        <name>Mn(2+)</name>
        <dbReference type="ChEBI" id="CHEBI:29035"/>
    </cofactor>
</comment>
<dbReference type="Gene3D" id="3.40.720.10">
    <property type="entry name" value="Alkaline Phosphatase, subunit A"/>
    <property type="match status" value="1"/>
</dbReference>
<evidence type="ECO:0000313" key="15">
    <source>
        <dbReference type="Proteomes" id="UP001063350"/>
    </source>
</evidence>
<comment type="catalytic activity">
    <reaction evidence="1 11">
        <text>(2R)-2-phosphoglycerate = (2R)-3-phosphoglycerate</text>
        <dbReference type="Rhea" id="RHEA:15901"/>
        <dbReference type="ChEBI" id="CHEBI:58272"/>
        <dbReference type="ChEBI" id="CHEBI:58289"/>
        <dbReference type="EC" id="5.4.2.12"/>
    </reaction>
</comment>
<dbReference type="InterPro" id="IPR036646">
    <property type="entry name" value="PGAM_B_sf"/>
</dbReference>
<evidence type="ECO:0000313" key="14">
    <source>
        <dbReference type="EMBL" id="BCO08093.1"/>
    </source>
</evidence>
<evidence type="ECO:0000259" key="13">
    <source>
        <dbReference type="Pfam" id="PF06415"/>
    </source>
</evidence>
<reference evidence="14" key="1">
    <citation type="submission" date="2020-12" db="EMBL/GenBank/DDBJ databases">
        <title>Desulfobium dissulfuricans gen. nov., sp. nov., a novel mesophilic, sulfate-reducing bacterium isolated from a deep-sea hydrothermal vent.</title>
        <authorList>
            <person name="Hashimoto Y."/>
            <person name="Tame A."/>
            <person name="Sawayama S."/>
            <person name="Miyazaki J."/>
            <person name="Takai K."/>
            <person name="Nakagawa S."/>
        </authorList>
    </citation>
    <scope>NUCLEOTIDE SEQUENCE</scope>
    <source>
        <strain evidence="14">GF1</strain>
    </source>
</reference>
<dbReference type="NCBIfam" id="TIGR01307">
    <property type="entry name" value="pgm_bpd_ind"/>
    <property type="match status" value="1"/>
</dbReference>
<evidence type="ECO:0000256" key="3">
    <source>
        <dbReference type="ARBA" id="ARBA00004798"/>
    </source>
</evidence>
<comment type="similarity">
    <text evidence="4 11">Belongs to the BPG-independent phosphoglycerate mutase family.</text>
</comment>
<evidence type="ECO:0000256" key="11">
    <source>
        <dbReference type="HAMAP-Rule" id="MF_01038"/>
    </source>
</evidence>
<dbReference type="SUPFAM" id="SSF53649">
    <property type="entry name" value="Alkaline phosphatase-like"/>
    <property type="match status" value="1"/>
</dbReference>
<dbReference type="FunFam" id="3.40.1450.10:FF:000001">
    <property type="entry name" value="2,3-bisphosphoglycerate-independent phosphoglycerate mutase"/>
    <property type="match status" value="1"/>
</dbReference>
<keyword evidence="9 11" id="KW-0413">Isomerase</keyword>
<dbReference type="GO" id="GO:0005829">
    <property type="term" value="C:cytosol"/>
    <property type="evidence" value="ECO:0007669"/>
    <property type="project" value="TreeGrafter"/>
</dbReference>
<feature type="binding site" evidence="11">
    <location>
        <position position="191"/>
    </location>
    <ligand>
        <name>substrate</name>
    </ligand>
</feature>
<evidence type="ECO:0000256" key="8">
    <source>
        <dbReference type="ARBA" id="ARBA00023211"/>
    </source>
</evidence>
<dbReference type="InterPro" id="IPR006124">
    <property type="entry name" value="Metalloenzyme"/>
</dbReference>
<keyword evidence="7 11" id="KW-0324">Glycolysis</keyword>
<evidence type="ECO:0000256" key="9">
    <source>
        <dbReference type="ARBA" id="ARBA00023235"/>
    </source>
</evidence>
<evidence type="ECO:0000256" key="4">
    <source>
        <dbReference type="ARBA" id="ARBA00008819"/>
    </source>
</evidence>
<dbReference type="GO" id="GO:0006096">
    <property type="term" value="P:glycolytic process"/>
    <property type="evidence" value="ECO:0007669"/>
    <property type="project" value="UniProtKB-UniRule"/>
</dbReference>
<evidence type="ECO:0000256" key="7">
    <source>
        <dbReference type="ARBA" id="ARBA00023152"/>
    </source>
</evidence>
<proteinExistence type="inferred from homology"/>